<feature type="chain" id="PRO_5015084029" description="TM7S3/TM198-like domain-containing protein" evidence="7">
    <location>
        <begin position="23"/>
        <end position="736"/>
    </location>
</feature>
<evidence type="ECO:0000256" key="3">
    <source>
        <dbReference type="ARBA" id="ARBA00022989"/>
    </source>
</evidence>
<feature type="region of interest" description="Disordered" evidence="5">
    <location>
        <begin position="500"/>
        <end position="600"/>
    </location>
</feature>
<feature type="region of interest" description="Disordered" evidence="5">
    <location>
        <begin position="60"/>
        <end position="95"/>
    </location>
</feature>
<evidence type="ECO:0000313" key="14">
    <source>
        <dbReference type="Proteomes" id="UP000235392"/>
    </source>
</evidence>
<keyword evidence="7" id="KW-0732">Signal</keyword>
<dbReference type="EMBL" id="PGCI01000005">
    <property type="protein sequence ID" value="PLW51475.1"/>
    <property type="molecule type" value="Genomic_DNA"/>
</dbReference>
<feature type="domain" description="TM7S3/TM198-like" evidence="8">
    <location>
        <begin position="116"/>
        <end position="321"/>
    </location>
</feature>
<feature type="transmembrane region" description="Helical" evidence="6">
    <location>
        <begin position="108"/>
        <end position="131"/>
    </location>
</feature>
<organism evidence="11 13">
    <name type="scientific">Puccinia coronata f. sp. avenae</name>
    <dbReference type="NCBI Taxonomy" id="200324"/>
    <lineage>
        <taxon>Eukaryota</taxon>
        <taxon>Fungi</taxon>
        <taxon>Dikarya</taxon>
        <taxon>Basidiomycota</taxon>
        <taxon>Pucciniomycotina</taxon>
        <taxon>Pucciniomycetes</taxon>
        <taxon>Pucciniales</taxon>
        <taxon>Pucciniaceae</taxon>
        <taxon>Puccinia</taxon>
    </lineage>
</organism>
<feature type="transmembrane region" description="Helical" evidence="6">
    <location>
        <begin position="169"/>
        <end position="191"/>
    </location>
</feature>
<evidence type="ECO:0000313" key="12">
    <source>
        <dbReference type="EMBL" id="PLW51475.1"/>
    </source>
</evidence>
<accession>A0A2N5VGT5</accession>
<name>A0A2N5VGT5_9BASI</name>
<dbReference type="Proteomes" id="UP000235388">
    <property type="component" value="Unassembled WGS sequence"/>
</dbReference>
<feature type="compositionally biased region" description="Basic and acidic residues" evidence="5">
    <location>
        <begin position="451"/>
        <end position="464"/>
    </location>
</feature>
<dbReference type="STRING" id="200324.A0A2N5VGT5"/>
<feature type="transmembrane region" description="Helical" evidence="6">
    <location>
        <begin position="138"/>
        <end position="157"/>
    </location>
</feature>
<evidence type="ECO:0000256" key="7">
    <source>
        <dbReference type="SAM" id="SignalP"/>
    </source>
</evidence>
<evidence type="ECO:0000313" key="11">
    <source>
        <dbReference type="EMBL" id="PLW49213.1"/>
    </source>
</evidence>
<dbReference type="EMBL" id="PGCJ01000844">
    <property type="protein sequence ID" value="PLW17745.1"/>
    <property type="molecule type" value="Genomic_DNA"/>
</dbReference>
<dbReference type="PANTHER" id="PTHR39469:SF1">
    <property type="entry name" value="DUF4203 DOMAIN-CONTAINING PROTEIN"/>
    <property type="match status" value="1"/>
</dbReference>
<gene>
    <name evidence="11" type="ORF">PCANC_06904</name>
    <name evidence="9" type="ORF">PCANC_09081</name>
    <name evidence="12" type="ORF">PCASD_00343</name>
    <name evidence="10" type="ORF">PCASD_05211</name>
</gene>
<feature type="region of interest" description="Disordered" evidence="5">
    <location>
        <begin position="654"/>
        <end position="736"/>
    </location>
</feature>
<keyword evidence="13" id="KW-1185">Reference proteome</keyword>
<evidence type="ECO:0000256" key="5">
    <source>
        <dbReference type="SAM" id="MobiDB-lite"/>
    </source>
</evidence>
<keyword evidence="4 6" id="KW-0472">Membrane</keyword>
<sequence>MARLQLDGRFLLVLVLVGVAWFHPSGQQVSAQATNTTSATNSTAANSTLLQNVQQTNNQSQTALNSSASTNTTTSGNTNATALSANSTSSNSSSILNKDEAIPLDTKITVPFSILGVLLMVSGAPMGFWGGRNRWSSYFLTGAFTGALIIMIPIIRFGVIDQDHHPSTVIQGVFVLACLIAAIAAGALAVIFWKGTRFLVGAGGGFVLSLFILSLKTNSLIPAAGLRWVVILICSTAGFVLATVPKLTIHVTLFATAAMGAAAVVLGIDCFTTGGLKEFWLYIIGFGAMFPRLTRFPFTVTMQAELGVMGGLFIMGAAVQWRLLEVIRKKIDELKQLDQDRRMQEDAAAYRQSMALDADLQMWEKRHGDDGDSATMTLAASPPKHSRKSSQFSLLPRFPGSPMSPQTPQGTFENNNHHTPRPSHDPFLPIDVGGGLATSLGITEELSSPNPHHEHSPMLKHPTDPSETLLPLHNTSHKASGEDRAERAVSIEFERFDSDRRVARPPGAPASWTTGALTSPKPMLPLLSSMAGPLSKPYSSAQTSEQDDEFRSPLHSRYSTATEHPAARPMSEHVSPVLPRPSQDASRPRPAAVASTARPASRVIVGSYSSQAPPRAPVPAQNRESRVMTVEELELRHKSAIKKLQHPTTEKITAATAAAKPSPSNHDHRKSAHLSIVTHGRAGKQDEGDQQQPHSSSSHFRQTTATTNMPKAHSPSSGKPHTPSSSTPKTAPWLSY</sequence>
<proteinExistence type="predicted"/>
<feature type="signal peptide" evidence="7">
    <location>
        <begin position="1"/>
        <end position="22"/>
    </location>
</feature>
<dbReference type="Proteomes" id="UP000235392">
    <property type="component" value="Unassembled WGS sequence"/>
</dbReference>
<evidence type="ECO:0000313" key="13">
    <source>
        <dbReference type="Proteomes" id="UP000235388"/>
    </source>
</evidence>
<evidence type="ECO:0000256" key="2">
    <source>
        <dbReference type="ARBA" id="ARBA00022692"/>
    </source>
</evidence>
<feature type="transmembrane region" description="Helical" evidence="6">
    <location>
        <begin position="249"/>
        <end position="267"/>
    </location>
</feature>
<keyword evidence="2 6" id="KW-0812">Transmembrane</keyword>
<feature type="region of interest" description="Disordered" evidence="5">
    <location>
        <begin position="366"/>
        <end position="422"/>
    </location>
</feature>
<feature type="transmembrane region" description="Helical" evidence="6">
    <location>
        <begin position="221"/>
        <end position="242"/>
    </location>
</feature>
<protein>
    <recommendedName>
        <fullName evidence="8">TM7S3/TM198-like domain-containing protein</fullName>
    </recommendedName>
</protein>
<feature type="compositionally biased region" description="Low complexity" evidence="5">
    <location>
        <begin position="60"/>
        <end position="94"/>
    </location>
</feature>
<reference evidence="13 14" key="1">
    <citation type="submission" date="2017-11" db="EMBL/GenBank/DDBJ databases">
        <title>De novo assembly and phasing of dikaryotic genomes from two isolates of Puccinia coronata f. sp. avenae, the causal agent of oat crown rust.</title>
        <authorList>
            <person name="Miller M.E."/>
            <person name="Zhang Y."/>
            <person name="Omidvar V."/>
            <person name="Sperschneider J."/>
            <person name="Schwessinger B."/>
            <person name="Raley C."/>
            <person name="Palmer J.M."/>
            <person name="Garnica D."/>
            <person name="Upadhyaya N."/>
            <person name="Rathjen J."/>
            <person name="Taylor J.M."/>
            <person name="Park R.F."/>
            <person name="Dodds P.N."/>
            <person name="Hirsch C.D."/>
            <person name="Kianian S.F."/>
            <person name="Figueroa M."/>
        </authorList>
    </citation>
    <scope>NUCLEOTIDE SEQUENCE [LARGE SCALE GENOMIC DNA]</scope>
    <source>
        <strain evidence="11">12NC29</strain>
        <strain evidence="10">12SD80</strain>
    </source>
</reference>
<dbReference type="Pfam" id="PF13886">
    <property type="entry name" value="TM7S3_TM198"/>
    <property type="match status" value="1"/>
</dbReference>
<keyword evidence="3 6" id="KW-1133">Transmembrane helix</keyword>
<dbReference type="EMBL" id="PGCI01000604">
    <property type="protein sequence ID" value="PLW24732.1"/>
    <property type="molecule type" value="Genomic_DNA"/>
</dbReference>
<feature type="transmembrane region" description="Helical" evidence="6">
    <location>
        <begin position="198"/>
        <end position="215"/>
    </location>
</feature>
<dbReference type="GO" id="GO:0016020">
    <property type="term" value="C:membrane"/>
    <property type="evidence" value="ECO:0007669"/>
    <property type="project" value="UniProtKB-SubCell"/>
</dbReference>
<dbReference type="OrthoDB" id="102260at2759"/>
<dbReference type="EMBL" id="PGCJ01000097">
    <property type="protein sequence ID" value="PLW49213.1"/>
    <property type="molecule type" value="Genomic_DNA"/>
</dbReference>
<dbReference type="InterPro" id="IPR025256">
    <property type="entry name" value="TM7S3/TM198-like_dom"/>
</dbReference>
<evidence type="ECO:0000259" key="8">
    <source>
        <dbReference type="Pfam" id="PF13886"/>
    </source>
</evidence>
<feature type="region of interest" description="Disordered" evidence="5">
    <location>
        <begin position="444"/>
        <end position="486"/>
    </location>
</feature>
<feature type="compositionally biased region" description="Polar residues" evidence="5">
    <location>
        <begin position="690"/>
        <end position="729"/>
    </location>
</feature>
<evidence type="ECO:0000313" key="10">
    <source>
        <dbReference type="EMBL" id="PLW24732.1"/>
    </source>
</evidence>
<comment type="caution">
    <text evidence="11">The sequence shown here is derived from an EMBL/GenBank/DDBJ whole genome shotgun (WGS) entry which is preliminary data.</text>
</comment>
<comment type="subcellular location">
    <subcellularLocation>
        <location evidence="1">Membrane</location>
        <topology evidence="1">Multi-pass membrane protein</topology>
    </subcellularLocation>
</comment>
<dbReference type="PANTHER" id="PTHR39469">
    <property type="entry name" value="CHROMOSOME 1, WHOLE GENOME SHOTGUN SEQUENCE"/>
    <property type="match status" value="1"/>
</dbReference>
<dbReference type="AlphaFoldDB" id="A0A2N5VGT5"/>
<evidence type="ECO:0000313" key="9">
    <source>
        <dbReference type="EMBL" id="PLW17745.1"/>
    </source>
</evidence>
<evidence type="ECO:0000256" key="6">
    <source>
        <dbReference type="SAM" id="Phobius"/>
    </source>
</evidence>
<evidence type="ECO:0000256" key="4">
    <source>
        <dbReference type="ARBA" id="ARBA00023136"/>
    </source>
</evidence>
<evidence type="ECO:0000256" key="1">
    <source>
        <dbReference type="ARBA" id="ARBA00004141"/>
    </source>
</evidence>
<feature type="compositionally biased region" description="Polar residues" evidence="5">
    <location>
        <begin position="403"/>
        <end position="414"/>
    </location>
</feature>